<feature type="compositionally biased region" description="Polar residues" evidence="1">
    <location>
        <begin position="457"/>
        <end position="466"/>
    </location>
</feature>
<evidence type="ECO:0000259" key="2">
    <source>
        <dbReference type="Pfam" id="PF12696"/>
    </source>
</evidence>
<dbReference type="Pfam" id="PF12696">
    <property type="entry name" value="TraG-D_C"/>
    <property type="match status" value="1"/>
</dbReference>
<evidence type="ECO:0000313" key="3">
    <source>
        <dbReference type="EMBL" id="RYM05716.1"/>
    </source>
</evidence>
<feature type="domain" description="TraD/TraG TraM recognition site" evidence="2">
    <location>
        <begin position="369"/>
        <end position="482"/>
    </location>
</feature>
<name>A0A8G2DTW4_9SPHN</name>
<dbReference type="InterPro" id="IPR027417">
    <property type="entry name" value="P-loop_NTPase"/>
</dbReference>
<accession>A0A8G2DTW4</accession>
<dbReference type="Proteomes" id="UP000291572">
    <property type="component" value="Unassembled WGS sequence"/>
</dbReference>
<dbReference type="AlphaFoldDB" id="A0A8G2DTW4"/>
<sequence length="581" mass="63419">MVWARGDAPVADHHARHGSVDGGRKIHRGTAGLGQATRAWPRAGTGPRPRYGTLTGGQVMAMRRDSLDEPLMRLSAAGDILTFRDLAQNIFCTGVTGGGKTSGPGRHLLAALLAKRCGGIILCAKPGEAEEIHDLCAKLGRLDSLIIWDGRNHGFNFLNYMLGRLGRDSVGAVIEYLMKIVELVRASSALRGDNGDAFWTEKLRELLTYLLPLVQAATGNVRLSDILACLRSAPTSLEQMLSVEWQQEMGFFVRCFLRASEQFDAVTGEEMVAFWRGFAAMDAKLRGNILAGFAMLERLNTGWLRNALCGESNLVPELTFQGAIIVLDMSRATHGVDGVLCQMIFKDAWQTAVLARNALPPMLRENFVFCYADECQEIVAEGDAAFLAMSRSSRCGAIYLTQNLPSMYAKLGGSSAHDRVHQLVGNMGTRIFCANHCTTTNQWASETIGKVVRRRSSFNASEGTNQSYGMSMGESSGWSEQNPESSVLGPRGGLVANALNNRPLSENGGDNWGRNRGHGYNQGTSHGWSEQMDWLVPPDFFARGLKVGGPANNFRVSALWVQAARRFAASNDCFIVTEFQQ</sequence>
<dbReference type="Gene3D" id="3.40.50.300">
    <property type="entry name" value="P-loop containing nucleotide triphosphate hydrolases"/>
    <property type="match status" value="1"/>
</dbReference>
<feature type="compositionally biased region" description="Low complexity" evidence="1">
    <location>
        <begin position="467"/>
        <end position="480"/>
    </location>
</feature>
<dbReference type="EMBL" id="SEOO01000072">
    <property type="protein sequence ID" value="RYM05716.1"/>
    <property type="molecule type" value="Genomic_DNA"/>
</dbReference>
<feature type="region of interest" description="Disordered" evidence="1">
    <location>
        <begin position="1"/>
        <end position="26"/>
    </location>
</feature>
<dbReference type="SUPFAM" id="SSF52540">
    <property type="entry name" value="P-loop containing nucleoside triphosphate hydrolases"/>
    <property type="match status" value="1"/>
</dbReference>
<feature type="compositionally biased region" description="Basic and acidic residues" evidence="1">
    <location>
        <begin position="10"/>
        <end position="24"/>
    </location>
</feature>
<evidence type="ECO:0000256" key="1">
    <source>
        <dbReference type="SAM" id="MobiDB-lite"/>
    </source>
</evidence>
<proteinExistence type="predicted"/>
<dbReference type="InterPro" id="IPR032689">
    <property type="entry name" value="TraG-D_C"/>
</dbReference>
<evidence type="ECO:0000313" key="4">
    <source>
        <dbReference type="Proteomes" id="UP000291572"/>
    </source>
</evidence>
<dbReference type="OrthoDB" id="179860at2"/>
<gene>
    <name evidence="3" type="ORF">EWH12_20955</name>
</gene>
<protein>
    <recommendedName>
        <fullName evidence="2">TraD/TraG TraM recognition site domain-containing protein</fullName>
    </recommendedName>
</protein>
<organism evidence="3 4">
    <name type="scientific">Sphingobium cupriresistens</name>
    <dbReference type="NCBI Taxonomy" id="1132417"/>
    <lineage>
        <taxon>Bacteria</taxon>
        <taxon>Pseudomonadati</taxon>
        <taxon>Pseudomonadota</taxon>
        <taxon>Alphaproteobacteria</taxon>
        <taxon>Sphingomonadales</taxon>
        <taxon>Sphingomonadaceae</taxon>
        <taxon>Sphingobium</taxon>
    </lineage>
</organism>
<feature type="region of interest" description="Disordered" evidence="1">
    <location>
        <begin position="457"/>
        <end position="524"/>
    </location>
</feature>
<comment type="caution">
    <text evidence="3">The sequence shown here is derived from an EMBL/GenBank/DDBJ whole genome shotgun (WGS) entry which is preliminary data.</text>
</comment>
<reference evidence="3 4" key="1">
    <citation type="submission" date="2019-02" db="EMBL/GenBank/DDBJ databases">
        <authorList>
            <person name="Feng G."/>
        </authorList>
    </citation>
    <scope>NUCLEOTIDE SEQUENCE [LARGE SCALE GENOMIC DNA]</scope>
    <source>
        <strain evidence="3 4">CCTCC AB 2011146</strain>
    </source>
</reference>